<evidence type="ECO:0000313" key="3">
    <source>
        <dbReference type="Proteomes" id="UP001066276"/>
    </source>
</evidence>
<reference evidence="2" key="1">
    <citation type="journal article" date="2022" name="bioRxiv">
        <title>Sequencing and chromosome-scale assembly of the giantPleurodeles waltlgenome.</title>
        <authorList>
            <person name="Brown T."/>
            <person name="Elewa A."/>
            <person name="Iarovenko S."/>
            <person name="Subramanian E."/>
            <person name="Araus A.J."/>
            <person name="Petzold A."/>
            <person name="Susuki M."/>
            <person name="Suzuki K.-i.T."/>
            <person name="Hayashi T."/>
            <person name="Toyoda A."/>
            <person name="Oliveira C."/>
            <person name="Osipova E."/>
            <person name="Leigh N.D."/>
            <person name="Simon A."/>
            <person name="Yun M.H."/>
        </authorList>
    </citation>
    <scope>NUCLEOTIDE SEQUENCE</scope>
    <source>
        <strain evidence="2">20211129_DDA</strain>
        <tissue evidence="2">Liver</tissue>
    </source>
</reference>
<dbReference type="EMBL" id="JANPWB010000015">
    <property type="protein sequence ID" value="KAJ1093306.1"/>
    <property type="molecule type" value="Genomic_DNA"/>
</dbReference>
<sequence>MGCGQDGNRNKTLAIKHRAGPIIILLSGADRTRCRESYRRVGIAMCPGRRPLNPSGGKGARLCAAGPGCSRAYGGIGGDETASCTDGGTSYIRAPIKERKPTTRQTGRP</sequence>
<feature type="region of interest" description="Disordered" evidence="1">
    <location>
        <begin position="88"/>
        <end position="109"/>
    </location>
</feature>
<organism evidence="2 3">
    <name type="scientific">Pleurodeles waltl</name>
    <name type="common">Iberian ribbed newt</name>
    <dbReference type="NCBI Taxonomy" id="8319"/>
    <lineage>
        <taxon>Eukaryota</taxon>
        <taxon>Metazoa</taxon>
        <taxon>Chordata</taxon>
        <taxon>Craniata</taxon>
        <taxon>Vertebrata</taxon>
        <taxon>Euteleostomi</taxon>
        <taxon>Amphibia</taxon>
        <taxon>Batrachia</taxon>
        <taxon>Caudata</taxon>
        <taxon>Salamandroidea</taxon>
        <taxon>Salamandridae</taxon>
        <taxon>Pleurodelinae</taxon>
        <taxon>Pleurodeles</taxon>
    </lineage>
</organism>
<evidence type="ECO:0000256" key="1">
    <source>
        <dbReference type="SAM" id="MobiDB-lite"/>
    </source>
</evidence>
<protein>
    <submittedName>
        <fullName evidence="2">Uncharacterized protein</fullName>
    </submittedName>
</protein>
<accession>A0AAV7LP16</accession>
<dbReference type="AlphaFoldDB" id="A0AAV7LP16"/>
<keyword evidence="3" id="KW-1185">Reference proteome</keyword>
<dbReference type="Proteomes" id="UP001066276">
    <property type="component" value="Chromosome 11"/>
</dbReference>
<gene>
    <name evidence="2" type="ORF">NDU88_006411</name>
</gene>
<proteinExistence type="predicted"/>
<name>A0AAV7LP16_PLEWA</name>
<evidence type="ECO:0000313" key="2">
    <source>
        <dbReference type="EMBL" id="KAJ1093306.1"/>
    </source>
</evidence>
<comment type="caution">
    <text evidence="2">The sequence shown here is derived from an EMBL/GenBank/DDBJ whole genome shotgun (WGS) entry which is preliminary data.</text>
</comment>